<evidence type="ECO:0000256" key="5">
    <source>
        <dbReference type="ARBA" id="ARBA00023136"/>
    </source>
</evidence>
<feature type="transmembrane region" description="Helical" evidence="8">
    <location>
        <begin position="205"/>
        <end position="228"/>
    </location>
</feature>
<evidence type="ECO:0000256" key="7">
    <source>
        <dbReference type="SAM" id="MobiDB-lite"/>
    </source>
</evidence>
<organism evidence="9 10">
    <name type="scientific">Heterostelium pallidum (strain ATCC 26659 / Pp 5 / PN500)</name>
    <name type="common">Cellular slime mold</name>
    <name type="synonym">Polysphondylium pallidum</name>
    <dbReference type="NCBI Taxonomy" id="670386"/>
    <lineage>
        <taxon>Eukaryota</taxon>
        <taxon>Amoebozoa</taxon>
        <taxon>Evosea</taxon>
        <taxon>Eumycetozoa</taxon>
        <taxon>Dictyostelia</taxon>
        <taxon>Acytosteliales</taxon>
        <taxon>Acytosteliaceae</taxon>
        <taxon>Heterostelium</taxon>
    </lineage>
</organism>
<dbReference type="GO" id="GO:0046872">
    <property type="term" value="F:metal ion binding"/>
    <property type="evidence" value="ECO:0007669"/>
    <property type="project" value="UniProtKB-KW"/>
</dbReference>
<dbReference type="Proteomes" id="UP000001396">
    <property type="component" value="Unassembled WGS sequence"/>
</dbReference>
<feature type="binding site" evidence="6">
    <location>
        <position position="373"/>
    </location>
    <ligand>
        <name>Zn(2+)</name>
        <dbReference type="ChEBI" id="CHEBI:29105"/>
    </ligand>
</feature>
<dbReference type="OMA" id="EHECNDE"/>
<dbReference type="RefSeq" id="XP_020429884.1">
    <property type="nucleotide sequence ID" value="XM_020580051.1"/>
</dbReference>
<gene>
    <name evidence="9" type="ORF">PPL_09254</name>
</gene>
<evidence type="ECO:0000256" key="3">
    <source>
        <dbReference type="ARBA" id="ARBA00022692"/>
    </source>
</evidence>
<dbReference type="InterPro" id="IPR004254">
    <property type="entry name" value="AdipoR/HlyIII-related"/>
</dbReference>
<keyword evidence="10" id="KW-1185">Reference proteome</keyword>
<dbReference type="PANTHER" id="PTHR20855:SF52">
    <property type="entry name" value="ADIPONECTIN RECEPTOR PROTEIN"/>
    <property type="match status" value="1"/>
</dbReference>
<dbReference type="GO" id="GO:0038023">
    <property type="term" value="F:signaling receptor activity"/>
    <property type="evidence" value="ECO:0007669"/>
    <property type="project" value="TreeGrafter"/>
</dbReference>
<feature type="transmembrane region" description="Helical" evidence="8">
    <location>
        <begin position="299"/>
        <end position="319"/>
    </location>
</feature>
<dbReference type="PANTHER" id="PTHR20855">
    <property type="entry name" value="ADIPOR/PROGESTIN RECEPTOR-RELATED"/>
    <property type="match status" value="1"/>
</dbReference>
<reference evidence="9 10" key="1">
    <citation type="journal article" date="2011" name="Genome Res.">
        <title>Phylogeny-wide analysis of social amoeba genomes highlights ancient origins for complex intercellular communication.</title>
        <authorList>
            <person name="Heidel A.J."/>
            <person name="Lawal H.M."/>
            <person name="Felder M."/>
            <person name="Schilde C."/>
            <person name="Helps N.R."/>
            <person name="Tunggal B."/>
            <person name="Rivero F."/>
            <person name="John U."/>
            <person name="Schleicher M."/>
            <person name="Eichinger L."/>
            <person name="Platzer M."/>
            <person name="Noegel A.A."/>
            <person name="Schaap P."/>
            <person name="Gloeckner G."/>
        </authorList>
    </citation>
    <scope>NUCLEOTIDE SEQUENCE [LARGE SCALE GENOMIC DNA]</scope>
    <source>
        <strain evidence="10">ATCC 26659 / Pp 5 / PN500</strain>
    </source>
</reference>
<feature type="transmembrane region" description="Helical" evidence="8">
    <location>
        <begin position="240"/>
        <end position="262"/>
    </location>
</feature>
<feature type="transmembrane region" description="Helical" evidence="8">
    <location>
        <begin position="371"/>
        <end position="388"/>
    </location>
</feature>
<dbReference type="GO" id="GO:0016020">
    <property type="term" value="C:membrane"/>
    <property type="evidence" value="ECO:0007669"/>
    <property type="project" value="UniProtKB-SubCell"/>
</dbReference>
<dbReference type="EMBL" id="ADBJ01000039">
    <property type="protein sequence ID" value="EFA77756.1"/>
    <property type="molecule type" value="Genomic_DNA"/>
</dbReference>
<evidence type="ECO:0000256" key="4">
    <source>
        <dbReference type="ARBA" id="ARBA00022989"/>
    </source>
</evidence>
<feature type="transmembrane region" description="Helical" evidence="8">
    <location>
        <begin position="172"/>
        <end position="193"/>
    </location>
</feature>
<accession>D3BL22</accession>
<evidence type="ECO:0000256" key="2">
    <source>
        <dbReference type="ARBA" id="ARBA00007018"/>
    </source>
</evidence>
<protein>
    <submittedName>
        <fullName evidence="9">Uncharacterized protein</fullName>
    </submittedName>
</protein>
<dbReference type="GeneID" id="31364729"/>
<feature type="transmembrane region" description="Helical" evidence="8">
    <location>
        <begin position="331"/>
        <end position="350"/>
    </location>
</feature>
<dbReference type="Pfam" id="PF03006">
    <property type="entry name" value="HlyIII"/>
    <property type="match status" value="1"/>
</dbReference>
<dbReference type="FunCoup" id="D3BL22">
    <property type="interactions" value="2"/>
</dbReference>
<sequence length="402" mass="46031">MIAKTIISEATSFVSGGAADDDEIEEKEMLILNQENDHSTNNNTDTENEDEDDTDEDHSTIHSNSIRHSKSTSNNSLKLKTISEVLPDSILLTKDKLDVSDDNVKQRIIQKLQNQSHDEQCDDKHDEQYKLSNYEEIPPYLQGNEFIQTGYRVNFSYRLCFLSIFRLHNETLNIWTHLLATILFFILMIVTSTSILENPQPIDKFIFTVFFICAQAQMAFSTIFHTFCSVSSKSYTWFARLDYCGISLMIVGSHYPPLYYLLKCHQPFAIVYISGITFLGVVGIAVSMAPFFQSYRFRTFRAVFFIIFGLFIVVPLPHIVVLESFSYAWPILWRLAVMGSIYIMGATIYASRCPECCAPGKFDTGWSSHPIWHLFTIVAALVQFYNYAKALYNLIQIATLKN</sequence>
<dbReference type="AlphaFoldDB" id="D3BL22"/>
<feature type="region of interest" description="Disordered" evidence="7">
    <location>
        <begin position="32"/>
        <end position="73"/>
    </location>
</feature>
<comment type="similarity">
    <text evidence="2">Belongs to the ADIPOR family.</text>
</comment>
<keyword evidence="3 8" id="KW-0812">Transmembrane</keyword>
<keyword evidence="4 8" id="KW-1133">Transmembrane helix</keyword>
<evidence type="ECO:0000313" key="10">
    <source>
        <dbReference type="Proteomes" id="UP000001396"/>
    </source>
</evidence>
<dbReference type="InParanoid" id="D3BL22"/>
<comment type="caution">
    <text evidence="9">The sequence shown here is derived from an EMBL/GenBank/DDBJ whole genome shotgun (WGS) entry which is preliminary data.</text>
</comment>
<proteinExistence type="inferred from homology"/>
<evidence type="ECO:0000256" key="8">
    <source>
        <dbReference type="SAM" id="Phobius"/>
    </source>
</evidence>
<feature type="compositionally biased region" description="Acidic residues" evidence="7">
    <location>
        <begin position="46"/>
        <end position="56"/>
    </location>
</feature>
<feature type="binding site" evidence="6">
    <location>
        <position position="369"/>
    </location>
    <ligand>
        <name>Zn(2+)</name>
        <dbReference type="ChEBI" id="CHEBI:29105"/>
    </ligand>
</feature>
<feature type="transmembrane region" description="Helical" evidence="8">
    <location>
        <begin position="268"/>
        <end position="292"/>
    </location>
</feature>
<comment type="subcellular location">
    <subcellularLocation>
        <location evidence="1">Membrane</location>
        <topology evidence="1">Multi-pass membrane protein</topology>
    </subcellularLocation>
</comment>
<name>D3BL22_HETP5</name>
<keyword evidence="5 8" id="KW-0472">Membrane</keyword>
<evidence type="ECO:0000256" key="1">
    <source>
        <dbReference type="ARBA" id="ARBA00004141"/>
    </source>
</evidence>
<keyword evidence="6" id="KW-0862">Zinc</keyword>
<evidence type="ECO:0000313" key="9">
    <source>
        <dbReference type="EMBL" id="EFA77756.1"/>
    </source>
</evidence>
<keyword evidence="6" id="KW-0479">Metal-binding</keyword>
<dbReference type="STRING" id="670386.D3BL22"/>
<feature type="binding site" evidence="6">
    <location>
        <position position="225"/>
    </location>
    <ligand>
        <name>Zn(2+)</name>
        <dbReference type="ChEBI" id="CHEBI:29105"/>
    </ligand>
</feature>
<evidence type="ECO:0000256" key="6">
    <source>
        <dbReference type="PIRSR" id="PIRSR604254-1"/>
    </source>
</evidence>